<gene>
    <name evidence="1" type="ORF">ABM34_04425</name>
</gene>
<protein>
    <submittedName>
        <fullName evidence="1">Uncharacterized protein</fullName>
    </submittedName>
</protein>
<dbReference type="STRING" id="1007676.ABM34_04425"/>
<dbReference type="KEGG" id="lgn:ABM34_04425"/>
<organism evidence="1 2">
    <name type="scientific">Companilactobacillus ginsenosidimutans</name>
    <dbReference type="NCBI Taxonomy" id="1007676"/>
    <lineage>
        <taxon>Bacteria</taxon>
        <taxon>Bacillati</taxon>
        <taxon>Bacillota</taxon>
        <taxon>Bacilli</taxon>
        <taxon>Lactobacillales</taxon>
        <taxon>Lactobacillaceae</taxon>
        <taxon>Companilactobacillus</taxon>
    </lineage>
</organism>
<dbReference type="EMBL" id="CP012034">
    <property type="protein sequence ID" value="AKP66873.1"/>
    <property type="molecule type" value="Genomic_DNA"/>
</dbReference>
<sequence>MDSNKKQRYDEMIEEWKYVYDRLPDGNTYAVSAAIIVANQSKPFLLKVSEPKFNMTPPIDKQPKSIFEKFRGGNHE</sequence>
<dbReference type="PATRIC" id="fig|1007676.4.peg.907"/>
<reference evidence="2" key="1">
    <citation type="submission" date="2015-07" db="EMBL/GenBank/DDBJ databases">
        <title>Lactobacillus ginsenosidimutans/EMML 3141/ whole genome sequencing.</title>
        <authorList>
            <person name="Kim M.K."/>
            <person name="Im W.-T."/>
            <person name="Srinivasan S."/>
            <person name="Lee J.-J."/>
        </authorList>
    </citation>
    <scope>NUCLEOTIDE SEQUENCE [LARGE SCALE GENOMIC DNA]</scope>
    <source>
        <strain evidence="2">EMML 3041</strain>
    </source>
</reference>
<proteinExistence type="predicted"/>
<dbReference type="RefSeq" id="WP_048703758.1">
    <property type="nucleotide sequence ID" value="NZ_CP012034.1"/>
</dbReference>
<dbReference type="Proteomes" id="UP000036106">
    <property type="component" value="Chromosome"/>
</dbReference>
<dbReference type="OrthoDB" id="9999050at2"/>
<accession>A0A0H4QJL6</accession>
<keyword evidence="2" id="KW-1185">Reference proteome</keyword>
<evidence type="ECO:0000313" key="2">
    <source>
        <dbReference type="Proteomes" id="UP000036106"/>
    </source>
</evidence>
<evidence type="ECO:0000313" key="1">
    <source>
        <dbReference type="EMBL" id="AKP66873.1"/>
    </source>
</evidence>
<dbReference type="AlphaFoldDB" id="A0A0H4QJL6"/>
<name>A0A0H4QJL6_9LACO</name>